<dbReference type="Proteomes" id="UP000184097">
    <property type="component" value="Unassembled WGS sequence"/>
</dbReference>
<organism evidence="1 2">
    <name type="scientific">Butyrivibrio hungatei DSM 14810</name>
    <dbReference type="NCBI Taxonomy" id="1121132"/>
    <lineage>
        <taxon>Bacteria</taxon>
        <taxon>Bacillati</taxon>
        <taxon>Bacillota</taxon>
        <taxon>Clostridia</taxon>
        <taxon>Lachnospirales</taxon>
        <taxon>Lachnospiraceae</taxon>
        <taxon>Butyrivibrio</taxon>
    </lineage>
</organism>
<dbReference type="EMBL" id="FRDH01000004">
    <property type="protein sequence ID" value="SHN53454.1"/>
    <property type="molecule type" value="Genomic_DNA"/>
</dbReference>
<evidence type="ECO:0000313" key="1">
    <source>
        <dbReference type="EMBL" id="SHN53454.1"/>
    </source>
</evidence>
<sequence length="64" mass="7099">MSLLPQIFNSKLGKLLSSPGDKFSAEITKTGRQVVKITTDEIRRSAVRYPNTGTVVETIVHKIK</sequence>
<gene>
    <name evidence="1" type="ORF">SAMN02745247_01006</name>
</gene>
<reference evidence="1 2" key="1">
    <citation type="submission" date="2016-12" db="EMBL/GenBank/DDBJ databases">
        <authorList>
            <person name="Song W.-J."/>
            <person name="Kurnit D.M."/>
        </authorList>
    </citation>
    <scope>NUCLEOTIDE SEQUENCE [LARGE SCALE GENOMIC DNA]</scope>
    <source>
        <strain evidence="1 2">DSM 14810</strain>
    </source>
</reference>
<evidence type="ECO:0000313" key="2">
    <source>
        <dbReference type="Proteomes" id="UP000184097"/>
    </source>
</evidence>
<protein>
    <submittedName>
        <fullName evidence="1">Uncharacterized protein</fullName>
    </submittedName>
</protein>
<accession>A0A1M7S4W9</accession>
<dbReference type="RefSeq" id="WP_027215718.1">
    <property type="nucleotide sequence ID" value="NZ_FRDH01000004.1"/>
</dbReference>
<name>A0A1M7S4W9_9FIRM</name>
<proteinExistence type="predicted"/>
<dbReference type="AlphaFoldDB" id="A0A1M7S4W9"/>